<dbReference type="PANTHER" id="PTHR31111:SF136">
    <property type="entry name" value="F-BOX ASSOCIATED DOMAIN-CONTAINING PROTEIN"/>
    <property type="match status" value="1"/>
</dbReference>
<dbReference type="InterPro" id="IPR013187">
    <property type="entry name" value="F-box-assoc_dom_typ3"/>
</dbReference>
<dbReference type="Proteomes" id="UP000237347">
    <property type="component" value="Unassembled WGS sequence"/>
</dbReference>
<feature type="domain" description="F-box" evidence="1">
    <location>
        <begin position="1"/>
        <end position="45"/>
    </location>
</feature>
<name>A0AAW0L812_QUESU</name>
<dbReference type="Pfam" id="PF00646">
    <property type="entry name" value="F-box"/>
    <property type="match status" value="1"/>
</dbReference>
<accession>A0AAW0L812</accession>
<dbReference type="InterPro" id="IPR036047">
    <property type="entry name" value="F-box-like_dom_sf"/>
</dbReference>
<evidence type="ECO:0000313" key="2">
    <source>
        <dbReference type="EMBL" id="KAK7846598.1"/>
    </source>
</evidence>
<dbReference type="SUPFAM" id="SSF81383">
    <property type="entry name" value="F-box domain"/>
    <property type="match status" value="1"/>
</dbReference>
<dbReference type="Gene3D" id="1.20.1280.50">
    <property type="match status" value="1"/>
</dbReference>
<evidence type="ECO:0000259" key="1">
    <source>
        <dbReference type="PROSITE" id="PS50181"/>
    </source>
</evidence>
<dbReference type="Pfam" id="PF08268">
    <property type="entry name" value="FBA_3"/>
    <property type="match status" value="1"/>
</dbReference>
<reference evidence="2 3" key="1">
    <citation type="journal article" date="2018" name="Sci. Data">
        <title>The draft genome sequence of cork oak.</title>
        <authorList>
            <person name="Ramos A.M."/>
            <person name="Usie A."/>
            <person name="Barbosa P."/>
            <person name="Barros P.M."/>
            <person name="Capote T."/>
            <person name="Chaves I."/>
            <person name="Simoes F."/>
            <person name="Abreu I."/>
            <person name="Carrasquinho I."/>
            <person name="Faro C."/>
            <person name="Guimaraes J.B."/>
            <person name="Mendonca D."/>
            <person name="Nobrega F."/>
            <person name="Rodrigues L."/>
            <person name="Saibo N.J.M."/>
            <person name="Varela M.C."/>
            <person name="Egas C."/>
            <person name="Matos J."/>
            <person name="Miguel C.M."/>
            <person name="Oliveira M.M."/>
            <person name="Ricardo C.P."/>
            <person name="Goncalves S."/>
        </authorList>
    </citation>
    <scope>NUCLEOTIDE SEQUENCE [LARGE SCALE GENOMIC DNA]</scope>
    <source>
        <strain evidence="3">cv. HL8</strain>
    </source>
</reference>
<protein>
    <submittedName>
        <fullName evidence="2">F-box protein</fullName>
    </submittedName>
</protein>
<dbReference type="PANTHER" id="PTHR31111">
    <property type="entry name" value="BNAA05G37150D PROTEIN-RELATED"/>
    <property type="match status" value="1"/>
</dbReference>
<keyword evidence="3" id="KW-1185">Reference proteome</keyword>
<dbReference type="AlphaFoldDB" id="A0AAW0L812"/>
<evidence type="ECO:0000313" key="3">
    <source>
        <dbReference type="Proteomes" id="UP000237347"/>
    </source>
</evidence>
<dbReference type="EMBL" id="PKMF04000153">
    <property type="protein sequence ID" value="KAK7846598.1"/>
    <property type="molecule type" value="Genomic_DNA"/>
</dbReference>
<dbReference type="InterPro" id="IPR001810">
    <property type="entry name" value="F-box_dom"/>
</dbReference>
<dbReference type="PROSITE" id="PS50181">
    <property type="entry name" value="FBOX"/>
    <property type="match status" value="1"/>
</dbReference>
<proteinExistence type="predicted"/>
<dbReference type="NCBIfam" id="TIGR01640">
    <property type="entry name" value="F_box_assoc_1"/>
    <property type="match status" value="1"/>
</dbReference>
<comment type="caution">
    <text evidence="2">The sequence shown here is derived from an EMBL/GenBank/DDBJ whole genome shotgun (WGS) entry which is preliminary data.</text>
</comment>
<sequence>MVQFPSDVLFDIFSRLPIKSLFRFKCVSPLWSNIIDDPCLAYMHLTRCVQESKILLLDHHHTPDVTFTEAGVFLKANMNLGPKFANSKAYFLEGCCNGLLCFTKRCDDSVLVLFNPLRQEVLALPPSTSSSPLGKRKYGLGFDCLTNKYKIVNVFFREGGYENPDYNLGAEVCTLGTSSWRTISKGPSFPLIGKPIFACGALHWLVNSHDALKDKIVSFDVGKEEFGLISLPKIWVGHLFDLGANLAMVDLSTDTHIKIWVMKEYEKKEWIKEYKIDINAPVGMPNNSLIEVIGLWELGEILLKYYESLFSYNPRTGELRYIQIPGLSNDTEVLCHIGNLLSISRFQSRVKV</sequence>
<dbReference type="InterPro" id="IPR017451">
    <property type="entry name" value="F-box-assoc_interact_dom"/>
</dbReference>
<organism evidence="2 3">
    <name type="scientific">Quercus suber</name>
    <name type="common">Cork oak</name>
    <dbReference type="NCBI Taxonomy" id="58331"/>
    <lineage>
        <taxon>Eukaryota</taxon>
        <taxon>Viridiplantae</taxon>
        <taxon>Streptophyta</taxon>
        <taxon>Embryophyta</taxon>
        <taxon>Tracheophyta</taxon>
        <taxon>Spermatophyta</taxon>
        <taxon>Magnoliopsida</taxon>
        <taxon>eudicotyledons</taxon>
        <taxon>Gunneridae</taxon>
        <taxon>Pentapetalae</taxon>
        <taxon>rosids</taxon>
        <taxon>fabids</taxon>
        <taxon>Fagales</taxon>
        <taxon>Fagaceae</taxon>
        <taxon>Quercus</taxon>
    </lineage>
</organism>
<gene>
    <name evidence="2" type="ORF">CFP56_007677</name>
</gene>
<dbReference type="SMART" id="SM00256">
    <property type="entry name" value="FBOX"/>
    <property type="match status" value="1"/>
</dbReference>